<evidence type="ECO:0000259" key="1">
    <source>
        <dbReference type="PROSITE" id="PS50097"/>
    </source>
</evidence>
<dbReference type="SUPFAM" id="SSF54695">
    <property type="entry name" value="POZ domain"/>
    <property type="match status" value="1"/>
</dbReference>
<proteinExistence type="predicted"/>
<name>A0AAV5VTA6_9BILA</name>
<dbReference type="EMBL" id="BTSY01000003">
    <property type="protein sequence ID" value="GMT20994.1"/>
    <property type="molecule type" value="Genomic_DNA"/>
</dbReference>
<gene>
    <name evidence="2" type="ORF">PFISCL1PPCAC_12292</name>
</gene>
<dbReference type="PANTHER" id="PTHR22744:SF14">
    <property type="entry name" value="BTB DOMAIN-CONTAINING PROTEIN-RELATED"/>
    <property type="match status" value="1"/>
</dbReference>
<dbReference type="PANTHER" id="PTHR22744">
    <property type="entry name" value="HELIX LOOP HELIX PROTEIN 21-RELATED"/>
    <property type="match status" value="1"/>
</dbReference>
<evidence type="ECO:0000313" key="3">
    <source>
        <dbReference type="Proteomes" id="UP001432322"/>
    </source>
</evidence>
<dbReference type="AlphaFoldDB" id="A0AAV5VTA6"/>
<dbReference type="Pfam" id="PF00651">
    <property type="entry name" value="BTB"/>
    <property type="match status" value="1"/>
</dbReference>
<dbReference type="CDD" id="cd18186">
    <property type="entry name" value="BTB_POZ_ZBTB_KLHL-like"/>
    <property type="match status" value="1"/>
</dbReference>
<organism evidence="2 3">
    <name type="scientific">Pristionchus fissidentatus</name>
    <dbReference type="NCBI Taxonomy" id="1538716"/>
    <lineage>
        <taxon>Eukaryota</taxon>
        <taxon>Metazoa</taxon>
        <taxon>Ecdysozoa</taxon>
        <taxon>Nematoda</taxon>
        <taxon>Chromadorea</taxon>
        <taxon>Rhabditida</taxon>
        <taxon>Rhabditina</taxon>
        <taxon>Diplogasteromorpha</taxon>
        <taxon>Diplogasteroidea</taxon>
        <taxon>Neodiplogasteridae</taxon>
        <taxon>Pristionchus</taxon>
    </lineage>
</organism>
<keyword evidence="3" id="KW-1185">Reference proteome</keyword>
<accession>A0AAV5VTA6</accession>
<dbReference type="Gene3D" id="3.30.710.10">
    <property type="entry name" value="Potassium Channel Kv1.1, Chain A"/>
    <property type="match status" value="1"/>
</dbReference>
<dbReference type="Proteomes" id="UP001432322">
    <property type="component" value="Unassembled WGS sequence"/>
</dbReference>
<dbReference type="InterPro" id="IPR011333">
    <property type="entry name" value="SKP1/BTB/POZ_sf"/>
</dbReference>
<dbReference type="SMART" id="SM00225">
    <property type="entry name" value="BTB"/>
    <property type="match status" value="1"/>
</dbReference>
<evidence type="ECO:0000313" key="2">
    <source>
        <dbReference type="EMBL" id="GMT20994.1"/>
    </source>
</evidence>
<dbReference type="InterPro" id="IPR000210">
    <property type="entry name" value="BTB/POZ_dom"/>
</dbReference>
<feature type="domain" description="BTB" evidence="1">
    <location>
        <begin position="144"/>
        <end position="204"/>
    </location>
</feature>
<protein>
    <recommendedName>
        <fullName evidence="1">BTB domain-containing protein</fullName>
    </recommendedName>
</protein>
<reference evidence="2" key="1">
    <citation type="submission" date="2023-10" db="EMBL/GenBank/DDBJ databases">
        <title>Genome assembly of Pristionchus species.</title>
        <authorList>
            <person name="Yoshida K."/>
            <person name="Sommer R.J."/>
        </authorList>
    </citation>
    <scope>NUCLEOTIDE SEQUENCE</scope>
    <source>
        <strain evidence="2">RS5133</strain>
    </source>
</reference>
<comment type="caution">
    <text evidence="2">The sequence shown here is derived from an EMBL/GenBank/DDBJ whole genome shotgun (WGS) entry which is preliminary data.</text>
</comment>
<sequence>MDDRQANKSRDSNIIKMTIPDRPGGFDGFYSAVHRINGFPWRLRVCPSSHRNDRSNVALLCDKSNESTLWTCAATVSVLSPLFLFSGSGYTKKAYSFASWTTHECIIMSGFDSSRKNIEVEIDTKENGECFRPHLSLDPILDPRDVALVVGAVKIYVNKMALAAHSEYFKTLFFGLPTSTHESEIEIKDAEPNDLDNLIRLTYDLDGQSMNMDNVDRMVQLAGMFDLKIIEEKVVNFVLGCEDLSIHQKFVISERLGLQKFKDEYFSTTGRVSSN</sequence>
<dbReference type="PROSITE" id="PS50097">
    <property type="entry name" value="BTB"/>
    <property type="match status" value="1"/>
</dbReference>